<dbReference type="PANTHER" id="PTHR30404">
    <property type="entry name" value="N-ACETYLMURAMOYL-L-ALANINE AMIDASE"/>
    <property type="match status" value="1"/>
</dbReference>
<feature type="domain" description="MurNAc-LAA" evidence="3">
    <location>
        <begin position="179"/>
        <end position="292"/>
    </location>
</feature>
<gene>
    <name evidence="4" type="ORF">MUN68_016800</name>
</gene>
<dbReference type="SMART" id="SM00646">
    <property type="entry name" value="Ami_3"/>
    <property type="match status" value="1"/>
</dbReference>
<dbReference type="Gene3D" id="3.40.630.40">
    <property type="entry name" value="Zn-dependent exopeptidases"/>
    <property type="match status" value="1"/>
</dbReference>
<dbReference type="PANTHER" id="PTHR30404:SF8">
    <property type="entry name" value="AUTOLYSIN PH-RELATED"/>
    <property type="match status" value="1"/>
</dbReference>
<dbReference type="InterPro" id="IPR002508">
    <property type="entry name" value="MurNAc-LAA_cat"/>
</dbReference>
<reference evidence="4 5" key="1">
    <citation type="submission" date="2023-01" db="EMBL/GenBank/DDBJ databases">
        <title>Psychroserpens ponticola sp. nov., isolated from seawater.</title>
        <authorList>
            <person name="Kristyanto S."/>
            <person name="Jung J."/>
            <person name="Kim J.M."/>
            <person name="Jeon C.O."/>
        </authorList>
    </citation>
    <scope>NUCLEOTIDE SEQUENCE [LARGE SCALE GENOMIC DNA]</scope>
    <source>
        <strain evidence="4 5">MSW6</strain>
    </source>
</reference>
<organism evidence="4 5">
    <name type="scientific">Psychroserpens ponticola</name>
    <dbReference type="NCBI Taxonomy" id="2932268"/>
    <lineage>
        <taxon>Bacteria</taxon>
        <taxon>Pseudomonadati</taxon>
        <taxon>Bacteroidota</taxon>
        <taxon>Flavobacteriia</taxon>
        <taxon>Flavobacteriales</taxon>
        <taxon>Flavobacteriaceae</taxon>
        <taxon>Psychroserpens</taxon>
    </lineage>
</organism>
<proteinExistence type="predicted"/>
<keyword evidence="5" id="KW-1185">Reference proteome</keyword>
<evidence type="ECO:0000256" key="1">
    <source>
        <dbReference type="ARBA" id="ARBA00001561"/>
    </source>
</evidence>
<dbReference type="Proteomes" id="UP001202717">
    <property type="component" value="Chromosome"/>
</dbReference>
<evidence type="ECO:0000313" key="5">
    <source>
        <dbReference type="Proteomes" id="UP001202717"/>
    </source>
</evidence>
<comment type="catalytic activity">
    <reaction evidence="1">
        <text>Hydrolyzes the link between N-acetylmuramoyl residues and L-amino acid residues in certain cell-wall glycopeptides.</text>
        <dbReference type="EC" id="3.5.1.28"/>
    </reaction>
</comment>
<dbReference type="RefSeq" id="WP_249992765.1">
    <property type="nucleotide sequence ID" value="NZ_CP116221.1"/>
</dbReference>
<dbReference type="EMBL" id="CP116221">
    <property type="protein sequence ID" value="WCO01707.1"/>
    <property type="molecule type" value="Genomic_DNA"/>
</dbReference>
<dbReference type="CDD" id="cd02696">
    <property type="entry name" value="MurNAc-LAA"/>
    <property type="match status" value="1"/>
</dbReference>
<evidence type="ECO:0000259" key="3">
    <source>
        <dbReference type="SMART" id="SM00646"/>
    </source>
</evidence>
<dbReference type="InterPro" id="IPR050695">
    <property type="entry name" value="N-acetylmuramoyl_amidase_3"/>
</dbReference>
<sequence>MKSYLIGVFKNASDFETKQGVIKLTSAKLQSPNNPANFPFEDAREYEGHLAIVSGFFQNNTLFESQLIEISPSWISEILVQMLKSGDTTWDVLIRQLTISKDIVIGPVPVPSANPSIKPLCVLVVGHRKSQKGARMMINNIFEFDFNSEIAQAVKQQVTKANVKIVFRDDNNQGYTHLPAKINALQPKFIVSLHFNAAGHKSANGTEMLYYHSSKNGHSMALIMQRQVLASLGLRNRYTKKVKATERGGHLLKYTAAPCIITEPFFGTNDLDELTAITKKRDLINAYVSGIDEIVTSMF</sequence>
<protein>
    <recommendedName>
        <fullName evidence="2">N-acetylmuramoyl-L-alanine amidase</fullName>
        <ecNumber evidence="2">3.5.1.28</ecNumber>
    </recommendedName>
</protein>
<dbReference type="EC" id="3.5.1.28" evidence="2"/>
<dbReference type="Pfam" id="PF01520">
    <property type="entry name" value="Amidase_3"/>
    <property type="match status" value="1"/>
</dbReference>
<evidence type="ECO:0000313" key="4">
    <source>
        <dbReference type="EMBL" id="WCO01707.1"/>
    </source>
</evidence>
<accession>A0ABY7RX92</accession>
<name>A0ABY7RX92_9FLAO</name>
<dbReference type="SUPFAM" id="SSF53187">
    <property type="entry name" value="Zn-dependent exopeptidases"/>
    <property type="match status" value="1"/>
</dbReference>
<evidence type="ECO:0000256" key="2">
    <source>
        <dbReference type="ARBA" id="ARBA00011901"/>
    </source>
</evidence>